<proteinExistence type="predicted"/>
<keyword evidence="4" id="KW-1185">Reference proteome</keyword>
<evidence type="ECO:0000313" key="4">
    <source>
        <dbReference type="Proteomes" id="UP000661507"/>
    </source>
</evidence>
<protein>
    <recommendedName>
        <fullName evidence="2">Glyoxalase/fosfomycin resistance/dioxygenase domain-containing protein</fullName>
    </recommendedName>
</protein>
<dbReference type="InterPro" id="IPR004360">
    <property type="entry name" value="Glyas_Fos-R_dOase_dom"/>
</dbReference>
<evidence type="ECO:0000256" key="1">
    <source>
        <dbReference type="ARBA" id="ARBA00023251"/>
    </source>
</evidence>
<accession>A0A917L0J0</accession>
<comment type="caution">
    <text evidence="3">The sequence shown here is derived from an EMBL/GenBank/DDBJ whole genome shotgun (WGS) entry which is preliminary data.</text>
</comment>
<evidence type="ECO:0000259" key="2">
    <source>
        <dbReference type="Pfam" id="PF00903"/>
    </source>
</evidence>
<dbReference type="SUPFAM" id="SSF54593">
    <property type="entry name" value="Glyoxalase/Bleomycin resistance protein/Dihydroxybiphenyl dioxygenase"/>
    <property type="match status" value="1"/>
</dbReference>
<reference evidence="3" key="2">
    <citation type="submission" date="2020-09" db="EMBL/GenBank/DDBJ databases">
        <authorList>
            <person name="Sun Q."/>
            <person name="Zhou Y."/>
        </authorList>
    </citation>
    <scope>NUCLEOTIDE SEQUENCE</scope>
    <source>
        <strain evidence="3">CGMCC 1.3617</strain>
    </source>
</reference>
<dbReference type="GO" id="GO:0046677">
    <property type="term" value="P:response to antibiotic"/>
    <property type="evidence" value="ECO:0007669"/>
    <property type="project" value="UniProtKB-KW"/>
</dbReference>
<sequence>MTADPARCIPILASLDIAETLAFYRDQLGFEGEAMGDYAIVRRDAMELHFWLAPDRIHPENTACYIRGGQVPALFEENVARGVPGLSAFEVKPWNMREFAILDSHGNLLRFGCSPQEYPEPA</sequence>
<dbReference type="Gene3D" id="3.10.180.10">
    <property type="entry name" value="2,3-Dihydroxybiphenyl 1,2-Dioxygenase, domain 1"/>
    <property type="match status" value="1"/>
</dbReference>
<dbReference type="AlphaFoldDB" id="A0A917L0J0"/>
<dbReference type="Proteomes" id="UP000661507">
    <property type="component" value="Unassembled WGS sequence"/>
</dbReference>
<dbReference type="CDD" id="cd08349">
    <property type="entry name" value="BLMA_like"/>
    <property type="match status" value="1"/>
</dbReference>
<reference evidence="3" key="1">
    <citation type="journal article" date="2014" name="Int. J. Syst. Evol. Microbiol.">
        <title>Complete genome sequence of Corynebacterium casei LMG S-19264T (=DSM 44701T), isolated from a smear-ripened cheese.</title>
        <authorList>
            <consortium name="US DOE Joint Genome Institute (JGI-PGF)"/>
            <person name="Walter F."/>
            <person name="Albersmeier A."/>
            <person name="Kalinowski J."/>
            <person name="Ruckert C."/>
        </authorList>
    </citation>
    <scope>NUCLEOTIDE SEQUENCE</scope>
    <source>
        <strain evidence="3">CGMCC 1.3617</strain>
    </source>
</reference>
<evidence type="ECO:0000313" key="3">
    <source>
        <dbReference type="EMBL" id="GGJ38970.1"/>
    </source>
</evidence>
<name>A0A917L0J0_9PROT</name>
<dbReference type="EMBL" id="BMKW01000017">
    <property type="protein sequence ID" value="GGJ38970.1"/>
    <property type="molecule type" value="Genomic_DNA"/>
</dbReference>
<feature type="domain" description="Glyoxalase/fosfomycin resistance/dioxygenase" evidence="2">
    <location>
        <begin position="16"/>
        <end position="111"/>
    </location>
</feature>
<keyword evidence="1" id="KW-0046">Antibiotic resistance</keyword>
<dbReference type="InterPro" id="IPR000335">
    <property type="entry name" value="Bleomycin-R"/>
</dbReference>
<gene>
    <name evidence="3" type="ORF">GCM10011320_53250</name>
</gene>
<dbReference type="Pfam" id="PF00903">
    <property type="entry name" value="Glyoxalase"/>
    <property type="match status" value="1"/>
</dbReference>
<dbReference type="InterPro" id="IPR029068">
    <property type="entry name" value="Glyas_Bleomycin-R_OHBP_Dase"/>
</dbReference>
<dbReference type="RefSeq" id="WP_188972592.1">
    <property type="nucleotide sequence ID" value="NZ_BMKW01000017.1"/>
</dbReference>
<organism evidence="3 4">
    <name type="scientific">Neoroseomonas lacus</name>
    <dbReference type="NCBI Taxonomy" id="287609"/>
    <lineage>
        <taxon>Bacteria</taxon>
        <taxon>Pseudomonadati</taxon>
        <taxon>Pseudomonadota</taxon>
        <taxon>Alphaproteobacteria</taxon>
        <taxon>Acetobacterales</taxon>
        <taxon>Acetobacteraceae</taxon>
        <taxon>Neoroseomonas</taxon>
    </lineage>
</organism>